<dbReference type="GO" id="GO:0050518">
    <property type="term" value="F:2-C-methyl-D-erythritol 4-phosphate cytidylyltransferase activity"/>
    <property type="evidence" value="ECO:0007669"/>
    <property type="project" value="UniProtKB-EC"/>
</dbReference>
<comment type="similarity">
    <text evidence="3 7">Belongs to the IspD/TarI cytidylyltransferase family. IspD subfamily.</text>
</comment>
<evidence type="ECO:0000256" key="2">
    <source>
        <dbReference type="ARBA" id="ARBA00004787"/>
    </source>
</evidence>
<evidence type="ECO:0000256" key="6">
    <source>
        <dbReference type="ARBA" id="ARBA00023229"/>
    </source>
</evidence>
<comment type="function">
    <text evidence="7">Catalyzes the formation of 4-diphosphocytidyl-2-C-methyl-D-erythritol from CTP and 2-C-methyl-D-erythritol 4-phosphate (MEP).</text>
</comment>
<feature type="site" description="Positions MEP for the nucleophilic attack" evidence="7">
    <location>
        <position position="212"/>
    </location>
</feature>
<keyword evidence="9" id="KW-1185">Reference proteome</keyword>
<dbReference type="CDD" id="cd02516">
    <property type="entry name" value="CDP-ME_synthetase"/>
    <property type="match status" value="1"/>
</dbReference>
<sequence length="233" mass="26283">MQKRVDKIIAIVPAAGVGSRMQADRPKQYLEIQGKTVLEHSLNVLLDYPPIAKVIVAVSKDDPYVESLSFLHREEIELVHGGDSRAESVFNGLKQIQDAENTWVLVHDAARPCLTHQDLDQLIRVVDEHGAILAVPVVETVKKMTIDRRILATEDRSYFWLAQTPQFFRADLLKKGLAFALERNLQVTDDASAMELIGFQPHLVTGRRDNIKITHPEDLALAEFYLAKKLTKI</sequence>
<gene>
    <name evidence="7 8" type="primary">ispD</name>
    <name evidence="8" type="ORF">ACFQ02_08080</name>
</gene>
<comment type="pathway">
    <text evidence="2 7">Isoprenoid biosynthesis; isopentenyl diphosphate biosynthesis via DXP pathway; isopentenyl diphosphate from 1-deoxy-D-xylulose 5-phosphate: step 2/6.</text>
</comment>
<dbReference type="EMBL" id="JBHTJN010000012">
    <property type="protein sequence ID" value="MFD0966796.1"/>
    <property type="molecule type" value="Genomic_DNA"/>
</dbReference>
<dbReference type="NCBIfam" id="TIGR00453">
    <property type="entry name" value="ispD"/>
    <property type="match status" value="1"/>
</dbReference>
<protein>
    <recommendedName>
        <fullName evidence="7">2-C-methyl-D-erythritol 4-phosphate cytidylyltransferase</fullName>
        <ecNumber evidence="7">2.7.7.60</ecNumber>
    </recommendedName>
    <alternativeName>
        <fullName evidence="7">4-diphosphocytidyl-2C-methyl-D-erythritol synthase</fullName>
    </alternativeName>
    <alternativeName>
        <fullName evidence="7">MEP cytidylyltransferase</fullName>
        <shortName evidence="7">MCT</shortName>
    </alternativeName>
</protein>
<dbReference type="Gene3D" id="3.90.550.10">
    <property type="entry name" value="Spore Coat Polysaccharide Biosynthesis Protein SpsA, Chain A"/>
    <property type="match status" value="1"/>
</dbReference>
<evidence type="ECO:0000313" key="9">
    <source>
        <dbReference type="Proteomes" id="UP001596996"/>
    </source>
</evidence>
<dbReference type="HAMAP" id="MF_00108">
    <property type="entry name" value="IspD"/>
    <property type="match status" value="1"/>
</dbReference>
<evidence type="ECO:0000313" key="8">
    <source>
        <dbReference type="EMBL" id="MFD0966796.1"/>
    </source>
</evidence>
<dbReference type="RefSeq" id="WP_380821566.1">
    <property type="nucleotide sequence ID" value="NZ_JBHTJN010000012.1"/>
</dbReference>
<dbReference type="PANTHER" id="PTHR32125">
    <property type="entry name" value="2-C-METHYL-D-ERYTHRITOL 4-PHOSPHATE CYTIDYLYLTRANSFERASE, CHLOROPLASTIC"/>
    <property type="match status" value="1"/>
</dbReference>
<dbReference type="Proteomes" id="UP001596996">
    <property type="component" value="Unassembled WGS sequence"/>
</dbReference>
<evidence type="ECO:0000256" key="5">
    <source>
        <dbReference type="ARBA" id="ARBA00022695"/>
    </source>
</evidence>
<dbReference type="PANTHER" id="PTHR32125:SF4">
    <property type="entry name" value="2-C-METHYL-D-ERYTHRITOL 4-PHOSPHATE CYTIDYLYLTRANSFERASE, CHLOROPLASTIC"/>
    <property type="match status" value="1"/>
</dbReference>
<reference evidence="9" key="1">
    <citation type="journal article" date="2019" name="Int. J. Syst. Evol. Microbiol.">
        <title>The Global Catalogue of Microorganisms (GCM) 10K type strain sequencing project: providing services to taxonomists for standard genome sequencing and annotation.</title>
        <authorList>
            <consortium name="The Broad Institute Genomics Platform"/>
            <consortium name="The Broad Institute Genome Sequencing Center for Infectious Disease"/>
            <person name="Wu L."/>
            <person name="Ma J."/>
        </authorList>
    </citation>
    <scope>NUCLEOTIDE SEQUENCE [LARGE SCALE GENOMIC DNA]</scope>
    <source>
        <strain evidence="9">CCUG 61707</strain>
    </source>
</reference>
<dbReference type="PROSITE" id="PS01295">
    <property type="entry name" value="ISPD"/>
    <property type="match status" value="1"/>
</dbReference>
<dbReference type="SUPFAM" id="SSF53448">
    <property type="entry name" value="Nucleotide-diphospho-sugar transferases"/>
    <property type="match status" value="1"/>
</dbReference>
<keyword evidence="6 7" id="KW-0414">Isoprene biosynthesis</keyword>
<evidence type="ECO:0000256" key="3">
    <source>
        <dbReference type="ARBA" id="ARBA00009789"/>
    </source>
</evidence>
<comment type="catalytic activity">
    <reaction evidence="1 7">
        <text>2-C-methyl-D-erythritol 4-phosphate + CTP + H(+) = 4-CDP-2-C-methyl-D-erythritol + diphosphate</text>
        <dbReference type="Rhea" id="RHEA:13429"/>
        <dbReference type="ChEBI" id="CHEBI:15378"/>
        <dbReference type="ChEBI" id="CHEBI:33019"/>
        <dbReference type="ChEBI" id="CHEBI:37563"/>
        <dbReference type="ChEBI" id="CHEBI:57823"/>
        <dbReference type="ChEBI" id="CHEBI:58262"/>
        <dbReference type="EC" id="2.7.7.60"/>
    </reaction>
</comment>
<name>A0ABW3IA08_9PAST</name>
<dbReference type="Pfam" id="PF01128">
    <property type="entry name" value="IspD"/>
    <property type="match status" value="1"/>
</dbReference>
<feature type="site" description="Transition state stabilizer" evidence="7">
    <location>
        <position position="27"/>
    </location>
</feature>
<evidence type="ECO:0000256" key="4">
    <source>
        <dbReference type="ARBA" id="ARBA00022679"/>
    </source>
</evidence>
<keyword evidence="4 7" id="KW-0808">Transferase</keyword>
<dbReference type="InterPro" id="IPR001228">
    <property type="entry name" value="IspD"/>
</dbReference>
<feature type="site" description="Positions MEP for the nucleophilic attack" evidence="7">
    <location>
        <position position="156"/>
    </location>
</feature>
<proteinExistence type="inferred from homology"/>
<accession>A0ABW3IA08</accession>
<dbReference type="EC" id="2.7.7.60" evidence="7"/>
<dbReference type="InterPro" id="IPR029044">
    <property type="entry name" value="Nucleotide-diphossugar_trans"/>
</dbReference>
<dbReference type="InterPro" id="IPR050088">
    <property type="entry name" value="IspD/TarI_cytidylyltransf_bact"/>
</dbReference>
<evidence type="ECO:0000256" key="1">
    <source>
        <dbReference type="ARBA" id="ARBA00001282"/>
    </source>
</evidence>
<keyword evidence="5 7" id="KW-0548">Nucleotidyltransferase</keyword>
<evidence type="ECO:0000256" key="7">
    <source>
        <dbReference type="HAMAP-Rule" id="MF_00108"/>
    </source>
</evidence>
<dbReference type="InterPro" id="IPR018294">
    <property type="entry name" value="ISPD_synthase_CS"/>
</dbReference>
<dbReference type="InterPro" id="IPR034683">
    <property type="entry name" value="IspD/TarI"/>
</dbReference>
<comment type="caution">
    <text evidence="8">The sequence shown here is derived from an EMBL/GenBank/DDBJ whole genome shotgun (WGS) entry which is preliminary data.</text>
</comment>
<organism evidence="8 9">
    <name type="scientific">Seminibacterium arietis</name>
    <dbReference type="NCBI Taxonomy" id="1173502"/>
    <lineage>
        <taxon>Bacteria</taxon>
        <taxon>Pseudomonadati</taxon>
        <taxon>Pseudomonadota</taxon>
        <taxon>Gammaproteobacteria</taxon>
        <taxon>Pasteurellales</taxon>
        <taxon>Pasteurellaceae</taxon>
        <taxon>Seminibacterium</taxon>
    </lineage>
</organism>
<feature type="site" description="Transition state stabilizer" evidence="7">
    <location>
        <position position="20"/>
    </location>
</feature>